<evidence type="ECO:0000256" key="2">
    <source>
        <dbReference type="SAM" id="Phobius"/>
    </source>
</evidence>
<dbReference type="Pfam" id="PF01544">
    <property type="entry name" value="CorA"/>
    <property type="match status" value="1"/>
</dbReference>
<dbReference type="GO" id="GO:0005886">
    <property type="term" value="C:plasma membrane"/>
    <property type="evidence" value="ECO:0007669"/>
    <property type="project" value="UniProtKB-SubCell"/>
</dbReference>
<keyword evidence="4" id="KW-1185">Reference proteome</keyword>
<name>A0A975SX14_9ACTN</name>
<protein>
    <submittedName>
        <fullName evidence="3">Magnesium transporter CorA family protein</fullName>
    </submittedName>
</protein>
<keyword evidence="2" id="KW-0812">Transmembrane</keyword>
<comment type="subcellular location">
    <subcellularLocation>
        <location evidence="1">Cell membrane</location>
        <topology evidence="1">Multi-pass membrane protein</topology>
    </subcellularLocation>
</comment>
<dbReference type="RefSeq" id="WP_216939010.1">
    <property type="nucleotide sequence ID" value="NZ_CP077062.1"/>
</dbReference>
<evidence type="ECO:0000256" key="1">
    <source>
        <dbReference type="ARBA" id="ARBA00004651"/>
    </source>
</evidence>
<dbReference type="PANTHER" id="PTHR46494:SF1">
    <property type="entry name" value="CORA FAMILY METAL ION TRANSPORTER (EUROFUNG)"/>
    <property type="match status" value="1"/>
</dbReference>
<feature type="transmembrane region" description="Helical" evidence="2">
    <location>
        <begin position="270"/>
        <end position="293"/>
    </location>
</feature>
<accession>A0A975SX14</accession>
<dbReference type="GO" id="GO:0015095">
    <property type="term" value="F:magnesium ion transmembrane transporter activity"/>
    <property type="evidence" value="ECO:0007669"/>
    <property type="project" value="TreeGrafter"/>
</dbReference>
<reference evidence="3" key="1">
    <citation type="submission" date="2021-06" db="EMBL/GenBank/DDBJ databases">
        <title>Complete genome sequence of Nocardioides sp. G188.</title>
        <authorList>
            <person name="Im W.-T."/>
        </authorList>
    </citation>
    <scope>NUCLEOTIDE SEQUENCE</scope>
    <source>
        <strain evidence="3">G188</strain>
    </source>
</reference>
<evidence type="ECO:0000313" key="3">
    <source>
        <dbReference type="EMBL" id="QWZ07499.1"/>
    </source>
</evidence>
<proteinExistence type="predicted"/>
<dbReference type="GO" id="GO:0050897">
    <property type="term" value="F:cobalt ion binding"/>
    <property type="evidence" value="ECO:0007669"/>
    <property type="project" value="TreeGrafter"/>
</dbReference>
<evidence type="ECO:0000313" key="4">
    <source>
        <dbReference type="Proteomes" id="UP000683575"/>
    </source>
</evidence>
<keyword evidence="2" id="KW-0472">Membrane</keyword>
<keyword evidence="2" id="KW-1133">Transmembrane helix</keyword>
<dbReference type="GO" id="GO:0015087">
    <property type="term" value="F:cobalt ion transmembrane transporter activity"/>
    <property type="evidence" value="ECO:0007669"/>
    <property type="project" value="TreeGrafter"/>
</dbReference>
<dbReference type="GO" id="GO:0000287">
    <property type="term" value="F:magnesium ion binding"/>
    <property type="evidence" value="ECO:0007669"/>
    <property type="project" value="TreeGrafter"/>
</dbReference>
<dbReference type="CDD" id="cd12822">
    <property type="entry name" value="TmCorA-like"/>
    <property type="match status" value="1"/>
</dbReference>
<dbReference type="Proteomes" id="UP000683575">
    <property type="component" value="Chromosome"/>
</dbReference>
<feature type="transmembrane region" description="Helical" evidence="2">
    <location>
        <begin position="299"/>
        <end position="320"/>
    </location>
</feature>
<sequence>MDVRFVDAEGAHPHDSDDVVVLLERDDGFLWVDVPVWDQQVDGFLAGLGVHPLVVEACKQRNHVPTVHGYADHYFVTVHSPLLGAAGHVHLLELDQIVGDRFLVTVHGPLNPVVDPAAALVETAGVLARIEGGRFRPTTPAELSYAVTSAVARRQRGLVGDVAEKLPDLEQHVMASQLVDPETLLERMFLIRHELITARTMAAQTHDVYARMGSLDRFVTDDARHLAHDLADQFDRVRSIADGEAQFLFGVIELYQTKVNTKMTLAMERLAVIAAVTLPVTAIASVYGMNVIVNQHTHVTQLVVVVIVMVTISGLLLRWARRQGWW</sequence>
<gene>
    <name evidence="3" type="ORF">KRR39_18995</name>
</gene>
<organism evidence="3 4">
    <name type="scientific">Nocardioides panacis</name>
    <dbReference type="NCBI Taxonomy" id="2849501"/>
    <lineage>
        <taxon>Bacteria</taxon>
        <taxon>Bacillati</taxon>
        <taxon>Actinomycetota</taxon>
        <taxon>Actinomycetes</taxon>
        <taxon>Propionibacteriales</taxon>
        <taxon>Nocardioidaceae</taxon>
        <taxon>Nocardioides</taxon>
    </lineage>
</organism>
<dbReference type="EMBL" id="CP077062">
    <property type="protein sequence ID" value="QWZ07499.1"/>
    <property type="molecule type" value="Genomic_DNA"/>
</dbReference>
<dbReference type="AlphaFoldDB" id="A0A975SX14"/>
<dbReference type="InterPro" id="IPR002523">
    <property type="entry name" value="MgTranspt_CorA/ZnTranspt_ZntB"/>
</dbReference>
<dbReference type="KEGG" id="nps:KRR39_18995"/>
<dbReference type="PANTHER" id="PTHR46494">
    <property type="entry name" value="CORA FAMILY METAL ION TRANSPORTER (EUROFUNG)"/>
    <property type="match status" value="1"/>
</dbReference>